<dbReference type="PANTHER" id="PTHR11537:SF105">
    <property type="entry name" value="POTASSIUM VOLTAGE-GATED CHANNEL PROTEIN SHAL"/>
    <property type="match status" value="1"/>
</dbReference>
<name>A0A3P6THW0_DIBLA</name>
<dbReference type="AlphaFoldDB" id="A0A3P6THW0"/>
<dbReference type="GO" id="GO:0001508">
    <property type="term" value="P:action potential"/>
    <property type="evidence" value="ECO:0007669"/>
    <property type="project" value="TreeGrafter"/>
</dbReference>
<dbReference type="FunFam" id="1.10.287.70:FF:000028">
    <property type="entry name" value="potassium voltage-gated channel subfamily D member 3"/>
    <property type="match status" value="1"/>
</dbReference>
<dbReference type="PRINTS" id="PR01491">
    <property type="entry name" value="KVCHANNEL"/>
</dbReference>
<evidence type="ECO:0000256" key="8">
    <source>
        <dbReference type="ARBA" id="ARBA00023065"/>
    </source>
</evidence>
<dbReference type="InterPro" id="IPR005821">
    <property type="entry name" value="Ion_trans_dom"/>
</dbReference>
<dbReference type="GO" id="GO:0008076">
    <property type="term" value="C:voltage-gated potassium channel complex"/>
    <property type="evidence" value="ECO:0007669"/>
    <property type="project" value="InterPro"/>
</dbReference>
<dbReference type="PANTHER" id="PTHR11537">
    <property type="entry name" value="VOLTAGE-GATED POTASSIUM CHANNEL"/>
    <property type="match status" value="1"/>
</dbReference>
<evidence type="ECO:0000313" key="14">
    <source>
        <dbReference type="Proteomes" id="UP000281553"/>
    </source>
</evidence>
<evidence type="ECO:0000313" key="13">
    <source>
        <dbReference type="EMBL" id="VDK82703.1"/>
    </source>
</evidence>
<reference evidence="13 14" key="1">
    <citation type="submission" date="2018-11" db="EMBL/GenBank/DDBJ databases">
        <authorList>
            <consortium name="Pathogen Informatics"/>
        </authorList>
    </citation>
    <scope>NUCLEOTIDE SEQUENCE [LARGE SCALE GENOMIC DNA]</scope>
</reference>
<keyword evidence="9 11" id="KW-0472">Membrane</keyword>
<evidence type="ECO:0000256" key="6">
    <source>
        <dbReference type="ARBA" id="ARBA00022958"/>
    </source>
</evidence>
<keyword evidence="7 11" id="KW-1133">Transmembrane helix</keyword>
<sequence>MRILGYTLKSCASELGFLLFSLTMALIIFATVMYYAEKGVSHTTFVSIPAAFWYTIVTMTTLGYGDMVPKTIMGQIVGGMCALSGVLVIALPVPFIVSNFSRIYHQGQRADKRRAQMVST</sequence>
<dbReference type="InterPro" id="IPR028325">
    <property type="entry name" value="VG_K_chnl"/>
</dbReference>
<keyword evidence="6" id="KW-0630">Potassium</keyword>
<evidence type="ECO:0000256" key="9">
    <source>
        <dbReference type="ARBA" id="ARBA00023136"/>
    </source>
</evidence>
<evidence type="ECO:0000256" key="10">
    <source>
        <dbReference type="ARBA" id="ARBA00023303"/>
    </source>
</evidence>
<dbReference type="PRINTS" id="PR00169">
    <property type="entry name" value="KCHANNEL"/>
</dbReference>
<dbReference type="InterPro" id="IPR003975">
    <property type="entry name" value="K_chnl_volt-dep_Kv4"/>
</dbReference>
<gene>
    <name evidence="13" type="ORF">DILT_LOCUS3378</name>
</gene>
<dbReference type="OrthoDB" id="415460at2759"/>
<evidence type="ECO:0000256" key="1">
    <source>
        <dbReference type="ARBA" id="ARBA00004141"/>
    </source>
</evidence>
<keyword evidence="4 11" id="KW-0812">Transmembrane</keyword>
<evidence type="ECO:0000256" key="7">
    <source>
        <dbReference type="ARBA" id="ARBA00022989"/>
    </source>
</evidence>
<dbReference type="Proteomes" id="UP000281553">
    <property type="component" value="Unassembled WGS sequence"/>
</dbReference>
<keyword evidence="3" id="KW-0633">Potassium transport</keyword>
<accession>A0A3P6THW0</accession>
<keyword evidence="5" id="KW-0631">Potassium channel</keyword>
<keyword evidence="2" id="KW-0813">Transport</keyword>
<evidence type="ECO:0000256" key="3">
    <source>
        <dbReference type="ARBA" id="ARBA00022538"/>
    </source>
</evidence>
<dbReference type="GO" id="GO:0005250">
    <property type="term" value="F:A-type (transient outward) potassium channel activity"/>
    <property type="evidence" value="ECO:0007669"/>
    <property type="project" value="TreeGrafter"/>
</dbReference>
<keyword evidence="10" id="KW-0407">Ion channel</keyword>
<dbReference type="EMBL" id="UYRU01043561">
    <property type="protein sequence ID" value="VDK82703.1"/>
    <property type="molecule type" value="Genomic_DNA"/>
</dbReference>
<feature type="transmembrane region" description="Helical" evidence="11">
    <location>
        <begin position="43"/>
        <end position="64"/>
    </location>
</feature>
<dbReference type="Pfam" id="PF00520">
    <property type="entry name" value="Ion_trans"/>
    <property type="match status" value="1"/>
</dbReference>
<evidence type="ECO:0000256" key="2">
    <source>
        <dbReference type="ARBA" id="ARBA00022448"/>
    </source>
</evidence>
<proteinExistence type="predicted"/>
<feature type="transmembrane region" description="Helical" evidence="11">
    <location>
        <begin position="76"/>
        <end position="97"/>
    </location>
</feature>
<evidence type="ECO:0000256" key="5">
    <source>
        <dbReference type="ARBA" id="ARBA00022826"/>
    </source>
</evidence>
<evidence type="ECO:0000256" key="11">
    <source>
        <dbReference type="SAM" id="Phobius"/>
    </source>
</evidence>
<comment type="subcellular location">
    <subcellularLocation>
        <location evidence="1">Membrane</location>
        <topology evidence="1">Multi-pass membrane protein</topology>
    </subcellularLocation>
</comment>
<dbReference type="Gene3D" id="1.10.287.70">
    <property type="match status" value="1"/>
</dbReference>
<protein>
    <recommendedName>
        <fullName evidence="12">Ion transport domain-containing protein</fullName>
    </recommendedName>
</protein>
<dbReference type="SUPFAM" id="SSF81324">
    <property type="entry name" value="Voltage-gated potassium channels"/>
    <property type="match status" value="1"/>
</dbReference>
<keyword evidence="8" id="KW-0406">Ion transport</keyword>
<organism evidence="13 14">
    <name type="scientific">Dibothriocephalus latus</name>
    <name type="common">Fish tapeworm</name>
    <name type="synonym">Diphyllobothrium latum</name>
    <dbReference type="NCBI Taxonomy" id="60516"/>
    <lineage>
        <taxon>Eukaryota</taxon>
        <taxon>Metazoa</taxon>
        <taxon>Spiralia</taxon>
        <taxon>Lophotrochozoa</taxon>
        <taxon>Platyhelminthes</taxon>
        <taxon>Cestoda</taxon>
        <taxon>Eucestoda</taxon>
        <taxon>Diphyllobothriidea</taxon>
        <taxon>Diphyllobothriidae</taxon>
        <taxon>Dibothriocephalus</taxon>
    </lineage>
</organism>
<evidence type="ECO:0000256" key="4">
    <source>
        <dbReference type="ARBA" id="ARBA00022692"/>
    </source>
</evidence>
<dbReference type="PRINTS" id="PR01497">
    <property type="entry name" value="SHALCHANNEL"/>
</dbReference>
<evidence type="ECO:0000259" key="12">
    <source>
        <dbReference type="Pfam" id="PF00520"/>
    </source>
</evidence>
<keyword evidence="14" id="KW-1185">Reference proteome</keyword>
<dbReference type="InterPro" id="IPR003968">
    <property type="entry name" value="K_chnl_volt-dep_Kv"/>
</dbReference>
<feature type="transmembrane region" description="Helical" evidence="11">
    <location>
        <begin position="15"/>
        <end position="36"/>
    </location>
</feature>
<feature type="domain" description="Ion transport" evidence="12">
    <location>
        <begin position="1"/>
        <end position="106"/>
    </location>
</feature>